<accession>A0A1Q9E5E0</accession>
<comment type="caution">
    <text evidence="1">The sequence shown here is derived from an EMBL/GenBank/DDBJ whole genome shotgun (WGS) entry which is preliminary data.</text>
</comment>
<evidence type="ECO:0000313" key="1">
    <source>
        <dbReference type="EMBL" id="OLQ02642.1"/>
    </source>
</evidence>
<reference evidence="1 2" key="1">
    <citation type="submission" date="2016-02" db="EMBL/GenBank/DDBJ databases">
        <title>Genome analysis of coral dinoflagellate symbionts highlights evolutionary adaptations to a symbiotic lifestyle.</title>
        <authorList>
            <person name="Aranda M."/>
            <person name="Li Y."/>
            <person name="Liew Y.J."/>
            <person name="Baumgarten S."/>
            <person name="Simakov O."/>
            <person name="Wilson M."/>
            <person name="Piel J."/>
            <person name="Ashoor H."/>
            <person name="Bougouffa S."/>
            <person name="Bajic V.B."/>
            <person name="Ryu T."/>
            <person name="Ravasi T."/>
            <person name="Bayer T."/>
            <person name="Micklem G."/>
            <person name="Kim H."/>
            <person name="Bhak J."/>
            <person name="Lajeunesse T.C."/>
            <person name="Voolstra C.R."/>
        </authorList>
    </citation>
    <scope>NUCLEOTIDE SEQUENCE [LARGE SCALE GENOMIC DNA]</scope>
    <source>
        <strain evidence="1 2">CCMP2467</strain>
    </source>
</reference>
<dbReference type="InterPro" id="IPR011990">
    <property type="entry name" value="TPR-like_helical_dom_sf"/>
</dbReference>
<gene>
    <name evidence="1" type="ORF">AK812_SmicGene14493</name>
</gene>
<evidence type="ECO:0000313" key="2">
    <source>
        <dbReference type="Proteomes" id="UP000186817"/>
    </source>
</evidence>
<dbReference type="AlphaFoldDB" id="A0A1Q9E5E0"/>
<dbReference type="Proteomes" id="UP000186817">
    <property type="component" value="Unassembled WGS sequence"/>
</dbReference>
<organism evidence="1 2">
    <name type="scientific">Symbiodinium microadriaticum</name>
    <name type="common">Dinoflagellate</name>
    <name type="synonym">Zooxanthella microadriatica</name>
    <dbReference type="NCBI Taxonomy" id="2951"/>
    <lineage>
        <taxon>Eukaryota</taxon>
        <taxon>Sar</taxon>
        <taxon>Alveolata</taxon>
        <taxon>Dinophyceae</taxon>
        <taxon>Suessiales</taxon>
        <taxon>Symbiodiniaceae</taxon>
        <taxon>Symbiodinium</taxon>
    </lineage>
</organism>
<proteinExistence type="predicted"/>
<name>A0A1Q9E5E0_SYMMI</name>
<dbReference type="EMBL" id="LSRX01000259">
    <property type="protein sequence ID" value="OLQ02642.1"/>
    <property type="molecule type" value="Genomic_DNA"/>
</dbReference>
<sequence>MPFSESLITRLLNKMCTAGTTPNVVTYGAILSANAAMESMEEAERDAVGPNRFTTQRGSFENRDLRHVVSDVQLKEDKSLQPTTSSYNAVLACCEASWEQCCALLEDQFQLLPPVLCAARAGLRCAKLLCSWTGAPDD</sequence>
<dbReference type="OrthoDB" id="10632191at2759"/>
<dbReference type="Gene3D" id="1.25.40.10">
    <property type="entry name" value="Tetratricopeptide repeat domain"/>
    <property type="match status" value="1"/>
</dbReference>
<protein>
    <submittedName>
        <fullName evidence="1">Uncharacterized protein</fullName>
    </submittedName>
</protein>
<keyword evidence="2" id="KW-1185">Reference proteome</keyword>